<dbReference type="PANTHER" id="PTHR24221">
    <property type="entry name" value="ATP-BINDING CASSETTE SUB-FAMILY B"/>
    <property type="match status" value="1"/>
</dbReference>
<dbReference type="PROSITE" id="PS50893">
    <property type="entry name" value="ABC_TRANSPORTER_2"/>
    <property type="match status" value="1"/>
</dbReference>
<dbReference type="GO" id="GO:0005524">
    <property type="term" value="F:ATP binding"/>
    <property type="evidence" value="ECO:0007669"/>
    <property type="project" value="UniProtKB-KW"/>
</dbReference>
<feature type="transmembrane region" description="Helical" evidence="11">
    <location>
        <begin position="282"/>
        <end position="299"/>
    </location>
</feature>
<evidence type="ECO:0000256" key="5">
    <source>
        <dbReference type="ARBA" id="ARBA00022741"/>
    </source>
</evidence>
<keyword evidence="6 14" id="KW-0067">ATP-binding</keyword>
<feature type="transmembrane region" description="Helical" evidence="11">
    <location>
        <begin position="251"/>
        <end position="270"/>
    </location>
</feature>
<dbReference type="FunFam" id="3.40.50.300:FF:000299">
    <property type="entry name" value="ABC transporter ATP-binding protein/permease"/>
    <property type="match status" value="1"/>
</dbReference>
<dbReference type="Pfam" id="PF00005">
    <property type="entry name" value="ABC_tran"/>
    <property type="match status" value="1"/>
</dbReference>
<evidence type="ECO:0000313" key="14">
    <source>
        <dbReference type="EMBL" id="CUU54455.1"/>
    </source>
</evidence>
<name>A0A0S4QGC2_9ACTN</name>
<evidence type="ECO:0000256" key="8">
    <source>
        <dbReference type="ARBA" id="ARBA00023136"/>
    </source>
</evidence>
<evidence type="ECO:0000256" key="4">
    <source>
        <dbReference type="ARBA" id="ARBA00022692"/>
    </source>
</evidence>
<keyword evidence="5" id="KW-0547">Nucleotide-binding</keyword>
<dbReference type="SUPFAM" id="SSF52540">
    <property type="entry name" value="P-loop containing nucleoside triphosphate hydrolases"/>
    <property type="match status" value="1"/>
</dbReference>
<keyword evidence="4 11" id="KW-0812">Transmembrane</keyword>
<feature type="region of interest" description="Disordered" evidence="10">
    <location>
        <begin position="322"/>
        <end position="343"/>
    </location>
</feature>
<dbReference type="Proteomes" id="UP000198802">
    <property type="component" value="Unassembled WGS sequence"/>
</dbReference>
<dbReference type="Gene3D" id="1.20.1560.10">
    <property type="entry name" value="ABC transporter type 1, transmembrane domain"/>
    <property type="match status" value="1"/>
</dbReference>
<dbReference type="GO" id="GO:0034040">
    <property type="term" value="F:ATPase-coupled lipid transmembrane transporter activity"/>
    <property type="evidence" value="ECO:0007669"/>
    <property type="project" value="TreeGrafter"/>
</dbReference>
<feature type="transmembrane region" description="Helical" evidence="11">
    <location>
        <begin position="138"/>
        <end position="158"/>
    </location>
</feature>
<organism evidence="14 15">
    <name type="scientific">Parafrankia irregularis</name>
    <dbReference type="NCBI Taxonomy" id="795642"/>
    <lineage>
        <taxon>Bacteria</taxon>
        <taxon>Bacillati</taxon>
        <taxon>Actinomycetota</taxon>
        <taxon>Actinomycetes</taxon>
        <taxon>Frankiales</taxon>
        <taxon>Frankiaceae</taxon>
        <taxon>Parafrankia</taxon>
    </lineage>
</organism>
<evidence type="ECO:0000256" key="7">
    <source>
        <dbReference type="ARBA" id="ARBA00022989"/>
    </source>
</evidence>
<evidence type="ECO:0000256" key="9">
    <source>
        <dbReference type="ARBA" id="ARBA00061644"/>
    </source>
</evidence>
<comment type="similarity">
    <text evidence="9">Belongs to the ABC transporter superfamily. Lipid exporter (TC 3.A.1.106) family.</text>
</comment>
<accession>A0A0S4QGC2</accession>
<evidence type="ECO:0000256" key="3">
    <source>
        <dbReference type="ARBA" id="ARBA00022475"/>
    </source>
</evidence>
<dbReference type="PROSITE" id="PS00211">
    <property type="entry name" value="ABC_TRANSPORTER_1"/>
    <property type="match status" value="1"/>
</dbReference>
<dbReference type="GO" id="GO:0016887">
    <property type="term" value="F:ATP hydrolysis activity"/>
    <property type="evidence" value="ECO:0007669"/>
    <property type="project" value="InterPro"/>
</dbReference>
<keyword evidence="15" id="KW-1185">Reference proteome</keyword>
<evidence type="ECO:0000256" key="6">
    <source>
        <dbReference type="ARBA" id="ARBA00022840"/>
    </source>
</evidence>
<dbReference type="InterPro" id="IPR017871">
    <property type="entry name" value="ABC_transporter-like_CS"/>
</dbReference>
<gene>
    <name evidence="14" type="ORF">Ga0074812_102465</name>
</gene>
<evidence type="ECO:0000256" key="2">
    <source>
        <dbReference type="ARBA" id="ARBA00022448"/>
    </source>
</evidence>
<keyword evidence="2" id="KW-0813">Transport</keyword>
<keyword evidence="3" id="KW-1003">Cell membrane</keyword>
<dbReference type="InterPro" id="IPR039421">
    <property type="entry name" value="Type_1_exporter"/>
</dbReference>
<evidence type="ECO:0000313" key="15">
    <source>
        <dbReference type="Proteomes" id="UP000198802"/>
    </source>
</evidence>
<dbReference type="GO" id="GO:0140359">
    <property type="term" value="F:ABC-type transporter activity"/>
    <property type="evidence" value="ECO:0007669"/>
    <property type="project" value="InterPro"/>
</dbReference>
<evidence type="ECO:0000259" key="13">
    <source>
        <dbReference type="PROSITE" id="PS50929"/>
    </source>
</evidence>
<sequence length="622" mass="64979">MAARAARGGPGLPLIVAAVGRHRRLLAAGIGAGLVWTGTKLAAPPLVTWTIDAGVLGGDTSQLWLGVMLFGGLAVVGAGFAGLRRYYGQCLAFVVEADLRDRLLAQVVRLPAAFHDRHPGGVLVARATTDLQQAQQPVINIAIMVSNLVMLVGAAVLLASIDPVLAAIALAPAVAVFAVAVRFTRRLGPRALDLQTRLGRLASTVDESIAGVRTTKGLGTENDERRRIHERAGEVQRAALRLNTVRATYQPLIELLPAFGLVGVLWIGGLRVAHGSLTVGELVQFSYFGLVIVGPLRIAGMTASQLKRAVVSAGLVAAVLDERQEASPRRPSPSPSPMPMPMPTIRLAGGGPTHSTARVAGGLEIRFEGVTFGYGPGRPVLRDLDLVVRAGECVAVVGATGSGKTTLGALVPRFYEVDAGRILVGGRDARQWPLAELRAQLGVGFEDAFLFSGTVRDNLRFGAPEADDTRLRVAVRLAGAQDVVAGRPGGYDAAVGERGLDLSGGQRQRLSLARALVADPPVLLLDSPTSAVDPAKEAEIVASLATVIQGRTTLLVAHQPALIALADQVVLLDGGRVADLGTHDDLLTRSPRYRRVLAAHPGGALPGDTHPDGVDRAVSVTP</sequence>
<evidence type="ECO:0000256" key="1">
    <source>
        <dbReference type="ARBA" id="ARBA00004651"/>
    </source>
</evidence>
<feature type="transmembrane region" description="Helical" evidence="11">
    <location>
        <begin position="63"/>
        <end position="83"/>
    </location>
</feature>
<dbReference type="PANTHER" id="PTHR24221:SF654">
    <property type="entry name" value="ATP-BINDING CASSETTE SUB-FAMILY B MEMBER 6"/>
    <property type="match status" value="1"/>
</dbReference>
<dbReference type="Pfam" id="PF00664">
    <property type="entry name" value="ABC_membrane"/>
    <property type="match status" value="1"/>
</dbReference>
<feature type="transmembrane region" description="Helical" evidence="11">
    <location>
        <begin position="25"/>
        <end position="43"/>
    </location>
</feature>
<dbReference type="EMBL" id="FAOZ01000002">
    <property type="protein sequence ID" value="CUU54455.1"/>
    <property type="molecule type" value="Genomic_DNA"/>
</dbReference>
<feature type="domain" description="ABC transporter" evidence="12">
    <location>
        <begin position="365"/>
        <end position="599"/>
    </location>
</feature>
<reference evidence="15" key="1">
    <citation type="submission" date="2015-11" db="EMBL/GenBank/DDBJ databases">
        <authorList>
            <person name="Varghese N."/>
        </authorList>
    </citation>
    <scope>NUCLEOTIDE SEQUENCE [LARGE SCALE GENOMIC DNA]</scope>
    <source>
        <strain evidence="15">DSM 45899</strain>
    </source>
</reference>
<comment type="subcellular location">
    <subcellularLocation>
        <location evidence="1">Cell membrane</location>
        <topology evidence="1">Multi-pass membrane protein</topology>
    </subcellularLocation>
</comment>
<dbReference type="InterPro" id="IPR036640">
    <property type="entry name" value="ABC1_TM_sf"/>
</dbReference>
<keyword evidence="7 11" id="KW-1133">Transmembrane helix</keyword>
<dbReference type="RefSeq" id="WP_226931045.1">
    <property type="nucleotide sequence ID" value="NZ_FAOZ01000002.1"/>
</dbReference>
<feature type="compositionally biased region" description="Pro residues" evidence="10">
    <location>
        <begin position="330"/>
        <end position="342"/>
    </location>
</feature>
<dbReference type="SUPFAM" id="SSF90123">
    <property type="entry name" value="ABC transporter transmembrane region"/>
    <property type="match status" value="1"/>
</dbReference>
<dbReference type="AlphaFoldDB" id="A0A0S4QGC2"/>
<feature type="domain" description="ABC transmembrane type-1" evidence="13">
    <location>
        <begin position="27"/>
        <end position="308"/>
    </location>
</feature>
<dbReference type="PROSITE" id="PS50929">
    <property type="entry name" value="ABC_TM1F"/>
    <property type="match status" value="1"/>
</dbReference>
<dbReference type="InterPro" id="IPR027417">
    <property type="entry name" value="P-loop_NTPase"/>
</dbReference>
<dbReference type="InterPro" id="IPR011527">
    <property type="entry name" value="ABC1_TM_dom"/>
</dbReference>
<proteinExistence type="inferred from homology"/>
<evidence type="ECO:0000256" key="11">
    <source>
        <dbReference type="SAM" id="Phobius"/>
    </source>
</evidence>
<dbReference type="InterPro" id="IPR003439">
    <property type="entry name" value="ABC_transporter-like_ATP-bd"/>
</dbReference>
<keyword evidence="8 11" id="KW-0472">Membrane</keyword>
<feature type="region of interest" description="Disordered" evidence="10">
    <location>
        <begin position="599"/>
        <end position="622"/>
    </location>
</feature>
<dbReference type="Gene3D" id="3.40.50.300">
    <property type="entry name" value="P-loop containing nucleotide triphosphate hydrolases"/>
    <property type="match status" value="1"/>
</dbReference>
<protein>
    <submittedName>
        <fullName evidence="14">ATP-binding cassette, subfamily B</fullName>
    </submittedName>
</protein>
<dbReference type="SMART" id="SM00382">
    <property type="entry name" value="AAA"/>
    <property type="match status" value="1"/>
</dbReference>
<evidence type="ECO:0000256" key="10">
    <source>
        <dbReference type="SAM" id="MobiDB-lite"/>
    </source>
</evidence>
<feature type="transmembrane region" description="Helical" evidence="11">
    <location>
        <begin position="164"/>
        <end position="183"/>
    </location>
</feature>
<dbReference type="InterPro" id="IPR003593">
    <property type="entry name" value="AAA+_ATPase"/>
</dbReference>
<evidence type="ECO:0000259" key="12">
    <source>
        <dbReference type="PROSITE" id="PS50893"/>
    </source>
</evidence>
<dbReference type="GO" id="GO:0005886">
    <property type="term" value="C:plasma membrane"/>
    <property type="evidence" value="ECO:0007669"/>
    <property type="project" value="UniProtKB-SubCell"/>
</dbReference>